<protein>
    <submittedName>
        <fullName evidence="1">Uncharacterized protein</fullName>
    </submittedName>
</protein>
<evidence type="ECO:0000313" key="2">
    <source>
        <dbReference type="Proteomes" id="UP000435304"/>
    </source>
</evidence>
<reference evidence="1 2" key="1">
    <citation type="submission" date="2019-12" db="EMBL/GenBank/DDBJ databases">
        <title>Auraticoccus cholistani sp. nov., an actinomycete isolated from soil of Cholistan desert.</title>
        <authorList>
            <person name="Cheema M.T."/>
        </authorList>
    </citation>
    <scope>NUCLEOTIDE SEQUENCE [LARGE SCALE GENOMIC DNA]</scope>
    <source>
        <strain evidence="1 2">F435</strain>
    </source>
</reference>
<sequence>MSTTYRPAAQPTRPDPGLTRWFLQTGVFAAGPVPTDDAYADYRRSVALPSLPRPRFVADLRRLGVEESGDGHAAVLRRSR</sequence>
<dbReference type="Proteomes" id="UP000435304">
    <property type="component" value="Unassembled WGS sequence"/>
</dbReference>
<organism evidence="1 2">
    <name type="scientific">Auraticoccus cholistanensis</name>
    <dbReference type="NCBI Taxonomy" id="2656650"/>
    <lineage>
        <taxon>Bacteria</taxon>
        <taxon>Bacillati</taxon>
        <taxon>Actinomycetota</taxon>
        <taxon>Actinomycetes</taxon>
        <taxon>Propionibacteriales</taxon>
        <taxon>Propionibacteriaceae</taxon>
        <taxon>Auraticoccus</taxon>
    </lineage>
</organism>
<dbReference type="RefSeq" id="WP_156609219.1">
    <property type="nucleotide sequence ID" value="NZ_WPCU01000005.1"/>
</dbReference>
<evidence type="ECO:0000313" key="1">
    <source>
        <dbReference type="EMBL" id="MVA75690.1"/>
    </source>
</evidence>
<name>A0A6A9V0N3_9ACTN</name>
<comment type="caution">
    <text evidence="1">The sequence shown here is derived from an EMBL/GenBank/DDBJ whole genome shotgun (WGS) entry which is preliminary data.</text>
</comment>
<accession>A0A6A9V0N3</accession>
<gene>
    <name evidence="1" type="ORF">GC722_06575</name>
</gene>
<dbReference type="AlphaFoldDB" id="A0A6A9V0N3"/>
<proteinExistence type="predicted"/>
<keyword evidence="2" id="KW-1185">Reference proteome</keyword>
<dbReference type="EMBL" id="WPCU01000005">
    <property type="protein sequence ID" value="MVA75690.1"/>
    <property type="molecule type" value="Genomic_DNA"/>
</dbReference>